<reference evidence="2" key="1">
    <citation type="submission" date="2020-11" db="EMBL/GenBank/DDBJ databases">
        <title>Nocardia NEAU-351.nov., a novel actinomycete isolated from the cow dung.</title>
        <authorList>
            <person name="Zhang X."/>
        </authorList>
    </citation>
    <scope>NUCLEOTIDE SEQUENCE</scope>
    <source>
        <strain evidence="2">NEAU-351</strain>
    </source>
</reference>
<accession>A0A931N772</accession>
<evidence type="ECO:0000313" key="3">
    <source>
        <dbReference type="Proteomes" id="UP000655751"/>
    </source>
</evidence>
<proteinExistence type="predicted"/>
<feature type="region of interest" description="Disordered" evidence="1">
    <location>
        <begin position="1"/>
        <end position="25"/>
    </location>
</feature>
<organism evidence="2 3">
    <name type="scientific">Nocardia bovistercoris</name>
    <dbReference type="NCBI Taxonomy" id="2785916"/>
    <lineage>
        <taxon>Bacteria</taxon>
        <taxon>Bacillati</taxon>
        <taxon>Actinomycetota</taxon>
        <taxon>Actinomycetes</taxon>
        <taxon>Mycobacteriales</taxon>
        <taxon>Nocardiaceae</taxon>
        <taxon>Nocardia</taxon>
    </lineage>
</organism>
<dbReference type="RefSeq" id="WP_196153765.1">
    <property type="nucleotide sequence ID" value="NZ_JADMLG010000025.1"/>
</dbReference>
<protein>
    <recommendedName>
        <fullName evidence="4">Ferredoxin</fullName>
    </recommendedName>
</protein>
<evidence type="ECO:0000256" key="1">
    <source>
        <dbReference type="SAM" id="MobiDB-lite"/>
    </source>
</evidence>
<dbReference type="Proteomes" id="UP000655751">
    <property type="component" value="Unassembled WGS sequence"/>
</dbReference>
<evidence type="ECO:0008006" key="4">
    <source>
        <dbReference type="Google" id="ProtNLM"/>
    </source>
</evidence>
<comment type="caution">
    <text evidence="2">The sequence shown here is derived from an EMBL/GenBank/DDBJ whole genome shotgun (WGS) entry which is preliminary data.</text>
</comment>
<sequence>MAATWAKAPDFADQPDRRSEVRAQTAADKRRYLEDGLTPLRCHSCHGQVLVRKASAHQTSVQWTTNPAAHCPVFAELAAGGSAPARPDTCPDLERTIKWAVDEGVVEIID</sequence>
<keyword evidence="3" id="KW-1185">Reference proteome</keyword>
<dbReference type="AlphaFoldDB" id="A0A931N772"/>
<evidence type="ECO:0000313" key="2">
    <source>
        <dbReference type="EMBL" id="MBH0781477.1"/>
    </source>
</evidence>
<feature type="compositionally biased region" description="Basic and acidic residues" evidence="1">
    <location>
        <begin position="14"/>
        <end position="25"/>
    </location>
</feature>
<gene>
    <name evidence="2" type="ORF">IT779_34925</name>
</gene>
<dbReference type="EMBL" id="JADMLG010000025">
    <property type="protein sequence ID" value="MBH0781477.1"/>
    <property type="molecule type" value="Genomic_DNA"/>
</dbReference>
<name>A0A931N772_9NOCA</name>